<keyword evidence="2" id="KW-1185">Reference proteome</keyword>
<organism evidence="1 2">
    <name type="scientific">Hyphomonas pacifica</name>
    <dbReference type="NCBI Taxonomy" id="1280941"/>
    <lineage>
        <taxon>Bacteria</taxon>
        <taxon>Pseudomonadati</taxon>
        <taxon>Pseudomonadota</taxon>
        <taxon>Alphaproteobacteria</taxon>
        <taxon>Hyphomonadales</taxon>
        <taxon>Hyphomonadaceae</taxon>
        <taxon>Hyphomonas</taxon>
    </lineage>
</organism>
<dbReference type="RefSeq" id="WP_034829094.1">
    <property type="nucleotide sequence ID" value="NZ_AWFA01000067.1"/>
</dbReference>
<protein>
    <submittedName>
        <fullName evidence="1">Uncharacterized protein</fullName>
    </submittedName>
</protein>
<dbReference type="STRING" id="1280941.HY2_05625"/>
<name>A0A062TTW6_9PROT</name>
<comment type="caution">
    <text evidence="1">The sequence shown here is derived from an EMBL/GenBank/DDBJ whole genome shotgun (WGS) entry which is preliminary data.</text>
</comment>
<dbReference type="EMBL" id="AWFB01000089">
    <property type="protein sequence ID" value="RAN30479.1"/>
    <property type="molecule type" value="Genomic_DNA"/>
</dbReference>
<dbReference type="Proteomes" id="UP000249123">
    <property type="component" value="Unassembled WGS sequence"/>
</dbReference>
<evidence type="ECO:0000313" key="1">
    <source>
        <dbReference type="EMBL" id="RAN30479.1"/>
    </source>
</evidence>
<dbReference type="eggNOG" id="ENOG50302SD">
    <property type="taxonomic scope" value="Bacteria"/>
</dbReference>
<accession>A0A062TTW6</accession>
<dbReference type="Pfam" id="PF09550">
    <property type="entry name" value="Phage_TAC_6"/>
    <property type="match status" value="1"/>
</dbReference>
<gene>
    <name evidence="1" type="ORF">HY3_06600</name>
</gene>
<evidence type="ECO:0000313" key="2">
    <source>
        <dbReference type="Proteomes" id="UP000249123"/>
    </source>
</evidence>
<proteinExistence type="predicted"/>
<dbReference type="AlphaFoldDB" id="A0A062TTW6"/>
<reference evidence="1 2" key="1">
    <citation type="submission" date="2013-04" db="EMBL/GenBank/DDBJ databases">
        <title>Hyphomonas sp. T24B3 Genome Sequencing.</title>
        <authorList>
            <person name="Lai Q."/>
            <person name="Shao Z."/>
        </authorList>
    </citation>
    <scope>NUCLEOTIDE SEQUENCE [LARGE SCALE GENOMIC DNA]</scope>
    <source>
        <strain evidence="1 2">T24B3</strain>
    </source>
</reference>
<feature type="non-terminal residue" evidence="1">
    <location>
        <position position="75"/>
    </location>
</feature>
<sequence>MGDGLLPWGAMMRAALSAGIGPEAFWRLSLKEWRWLARGGDVMGRGRMVDLIKAFPDGAGRETPAASSFDFAQDE</sequence>
<dbReference type="InterPro" id="IPR019056">
    <property type="entry name" value="Phage_TAC_6"/>
</dbReference>